<feature type="compositionally biased region" description="Polar residues" evidence="1">
    <location>
        <begin position="374"/>
        <end position="389"/>
    </location>
</feature>
<dbReference type="Proteomes" id="UP000179807">
    <property type="component" value="Unassembled WGS sequence"/>
</dbReference>
<feature type="compositionally biased region" description="Polar residues" evidence="1">
    <location>
        <begin position="1"/>
        <end position="11"/>
    </location>
</feature>
<dbReference type="AlphaFoldDB" id="A0A1J4JFI5"/>
<dbReference type="RefSeq" id="XP_068351043.1">
    <property type="nucleotide sequence ID" value="XM_068510453.1"/>
</dbReference>
<evidence type="ECO:0000313" key="2">
    <source>
        <dbReference type="EMBL" id="OHS97906.1"/>
    </source>
</evidence>
<feature type="compositionally biased region" description="Basic and acidic residues" evidence="1">
    <location>
        <begin position="409"/>
        <end position="421"/>
    </location>
</feature>
<feature type="region of interest" description="Disordered" evidence="1">
    <location>
        <begin position="117"/>
        <end position="159"/>
    </location>
</feature>
<dbReference type="VEuPathDB" id="TrichDB:TRFO_35781"/>
<dbReference type="GeneID" id="94845157"/>
<feature type="compositionally biased region" description="Low complexity" evidence="1">
    <location>
        <begin position="227"/>
        <end position="246"/>
    </location>
</feature>
<evidence type="ECO:0000313" key="3">
    <source>
        <dbReference type="Proteomes" id="UP000179807"/>
    </source>
</evidence>
<protein>
    <submittedName>
        <fullName evidence="2">Uncharacterized protein</fullName>
    </submittedName>
</protein>
<feature type="compositionally biased region" description="Polar residues" evidence="1">
    <location>
        <begin position="33"/>
        <end position="42"/>
    </location>
</feature>
<feature type="compositionally biased region" description="Low complexity" evidence="1">
    <location>
        <begin position="43"/>
        <end position="62"/>
    </location>
</feature>
<keyword evidence="3" id="KW-1185">Reference proteome</keyword>
<organism evidence="2 3">
    <name type="scientific">Tritrichomonas foetus</name>
    <dbReference type="NCBI Taxonomy" id="1144522"/>
    <lineage>
        <taxon>Eukaryota</taxon>
        <taxon>Metamonada</taxon>
        <taxon>Parabasalia</taxon>
        <taxon>Tritrichomonadida</taxon>
        <taxon>Tritrichomonadidae</taxon>
        <taxon>Tritrichomonas</taxon>
    </lineage>
</organism>
<feature type="compositionally biased region" description="Low complexity" evidence="1">
    <location>
        <begin position="122"/>
        <end position="132"/>
    </location>
</feature>
<evidence type="ECO:0000256" key="1">
    <source>
        <dbReference type="SAM" id="MobiDB-lite"/>
    </source>
</evidence>
<sequence>MDSGQHPPNENSEQKKLVPNPHMPPKKREYVLVSQQPENSNQSDNNSTPANPSANLAPPATSGKSNDSKKPKPKLRVATLIIPPNKRPLIEQIHEQEADKKQTKSSHKFRRAYLKFNPLKDNAQNSNAAINPASPPPNTGNSTPEKAIDGNNSPAPPILPFSLTPQTNIAAQQNILTVKNANLPIDLMNKNKNHQIDNTNQNDQHSNIPIKFTCNLPKEKNGTNIHSDNQANFDNFQQQPNDSNSNTEMNKKPSNRANKSSKASRIVTWKNDPSEIKAQIMQERKMEAPKPPEKRALRNAHLTLPREEIIKKIKDASANSESIQNSPNIQQQQNSINKTYELPSQINNNNHEAINESESNINNCNNNLTKSSNTDNFPMNNPENSLMNDDSNHDHLKNTNSNTNSNDLDVNKDKNSFREKFTSPISKEDTVVGDDDEDMFTIVKKIDEED</sequence>
<feature type="region of interest" description="Disordered" evidence="1">
    <location>
        <begin position="365"/>
        <end position="421"/>
    </location>
</feature>
<proteinExistence type="predicted"/>
<reference evidence="2" key="1">
    <citation type="submission" date="2016-10" db="EMBL/GenBank/DDBJ databases">
        <authorList>
            <person name="Benchimol M."/>
            <person name="Almeida L.G."/>
            <person name="Vasconcelos A.T."/>
            <person name="Perreira-Neves A."/>
            <person name="Rosa I.A."/>
            <person name="Tasca T."/>
            <person name="Bogo M.R."/>
            <person name="de Souza W."/>
        </authorList>
    </citation>
    <scope>NUCLEOTIDE SEQUENCE [LARGE SCALE GENOMIC DNA]</scope>
    <source>
        <strain evidence="2">K</strain>
    </source>
</reference>
<accession>A0A1J4JFI5</accession>
<feature type="region of interest" description="Disordered" evidence="1">
    <location>
        <begin position="1"/>
        <end position="88"/>
    </location>
</feature>
<gene>
    <name evidence="2" type="ORF">TRFO_35781</name>
</gene>
<comment type="caution">
    <text evidence="2">The sequence shown here is derived from an EMBL/GenBank/DDBJ whole genome shotgun (WGS) entry which is preliminary data.</text>
</comment>
<feature type="region of interest" description="Disordered" evidence="1">
    <location>
        <begin position="219"/>
        <end position="274"/>
    </location>
</feature>
<name>A0A1J4JFI5_9EUKA</name>
<dbReference type="EMBL" id="MLAK01001086">
    <property type="protein sequence ID" value="OHS97906.1"/>
    <property type="molecule type" value="Genomic_DNA"/>
</dbReference>